<evidence type="ECO:0000313" key="2">
    <source>
        <dbReference type="EMBL" id="PQJ10261.1"/>
    </source>
</evidence>
<dbReference type="SUPFAM" id="SSF55729">
    <property type="entry name" value="Acyl-CoA N-acyltransferases (Nat)"/>
    <property type="match status" value="1"/>
</dbReference>
<sequence>MNKMDFLSLLHTDLDELRELQPVDWADIIAPTLRNINSSFCMVYKAVIDGKMVGTGAVIYHGHTAWLATIIVHPDHRNKGYGKRITQYLIDSIDRVRYPTILLDATHFGYLVYKSLGFETITHHVHFDITSPYPVVASSPHMRPFEQNDLKQILALDRVATGEDRTATLLTKVSTAIVFADGGRVGGFYMPDLMKGLLIADNPVAGIELMKIRLQHQPNCMLPEENNAALDFFIDAGYTQSRTSTRMRLGPAVEWQPEFIYNVASGAIG</sequence>
<dbReference type="Proteomes" id="UP000239872">
    <property type="component" value="Unassembled WGS sequence"/>
</dbReference>
<dbReference type="EMBL" id="PPSL01000004">
    <property type="protein sequence ID" value="PQJ10261.1"/>
    <property type="molecule type" value="Genomic_DNA"/>
</dbReference>
<dbReference type="AlphaFoldDB" id="A0A2S7SUG5"/>
<accession>A0A2S7SUG5</accession>
<evidence type="ECO:0000313" key="3">
    <source>
        <dbReference type="Proteomes" id="UP000239872"/>
    </source>
</evidence>
<keyword evidence="3" id="KW-1185">Reference proteome</keyword>
<gene>
    <name evidence="2" type="ORF">CJD36_016380</name>
</gene>
<dbReference type="Gene3D" id="3.40.630.30">
    <property type="match status" value="1"/>
</dbReference>
<evidence type="ECO:0000259" key="1">
    <source>
        <dbReference type="PROSITE" id="PS51186"/>
    </source>
</evidence>
<reference evidence="2 3" key="1">
    <citation type="submission" date="2018-01" db="EMBL/GenBank/DDBJ databases">
        <title>A novel member of the phylum Bacteroidetes isolated from glacier ice.</title>
        <authorList>
            <person name="Liu Q."/>
            <person name="Xin Y.-H."/>
        </authorList>
    </citation>
    <scope>NUCLEOTIDE SEQUENCE [LARGE SCALE GENOMIC DNA]</scope>
    <source>
        <strain evidence="2 3">RB1R16</strain>
    </source>
</reference>
<organism evidence="2 3">
    <name type="scientific">Flavipsychrobacter stenotrophus</name>
    <dbReference type="NCBI Taxonomy" id="2077091"/>
    <lineage>
        <taxon>Bacteria</taxon>
        <taxon>Pseudomonadati</taxon>
        <taxon>Bacteroidota</taxon>
        <taxon>Chitinophagia</taxon>
        <taxon>Chitinophagales</taxon>
        <taxon>Chitinophagaceae</taxon>
        <taxon>Flavipsychrobacter</taxon>
    </lineage>
</organism>
<dbReference type="InterPro" id="IPR016181">
    <property type="entry name" value="Acyl_CoA_acyltransferase"/>
</dbReference>
<name>A0A2S7SUG5_9BACT</name>
<dbReference type="PANTHER" id="PTHR47237:SF2">
    <property type="entry name" value="BLL4206 PROTEIN"/>
    <property type="match status" value="1"/>
</dbReference>
<comment type="caution">
    <text evidence="2">The sequence shown here is derived from an EMBL/GenBank/DDBJ whole genome shotgun (WGS) entry which is preliminary data.</text>
</comment>
<dbReference type="Pfam" id="PF00583">
    <property type="entry name" value="Acetyltransf_1"/>
    <property type="match status" value="1"/>
</dbReference>
<dbReference type="CDD" id="cd04301">
    <property type="entry name" value="NAT_SF"/>
    <property type="match status" value="1"/>
</dbReference>
<dbReference type="GO" id="GO:0016747">
    <property type="term" value="F:acyltransferase activity, transferring groups other than amino-acyl groups"/>
    <property type="evidence" value="ECO:0007669"/>
    <property type="project" value="InterPro"/>
</dbReference>
<dbReference type="Gene3D" id="3.40.630.90">
    <property type="match status" value="1"/>
</dbReference>
<protein>
    <recommendedName>
        <fullName evidence="1">N-acetyltransferase domain-containing protein</fullName>
    </recommendedName>
</protein>
<proteinExistence type="predicted"/>
<dbReference type="InterPro" id="IPR000182">
    <property type="entry name" value="GNAT_dom"/>
</dbReference>
<feature type="domain" description="N-acetyltransferase" evidence="1">
    <location>
        <begin position="4"/>
        <end position="140"/>
    </location>
</feature>
<dbReference type="PANTHER" id="PTHR47237">
    <property type="entry name" value="SLL0310 PROTEIN"/>
    <property type="match status" value="1"/>
</dbReference>
<dbReference type="InterPro" id="IPR052729">
    <property type="entry name" value="Acyl/Acetyltrans_Enzymes"/>
</dbReference>
<dbReference type="PROSITE" id="PS51186">
    <property type="entry name" value="GNAT"/>
    <property type="match status" value="1"/>
</dbReference>